<comment type="caution">
    <text evidence="2">The sequence shown here is derived from an EMBL/GenBank/DDBJ whole genome shotgun (WGS) entry which is preliminary data.</text>
</comment>
<evidence type="ECO:0000313" key="3">
    <source>
        <dbReference type="Proteomes" id="UP000466442"/>
    </source>
</evidence>
<feature type="compositionally biased region" description="Basic and acidic residues" evidence="1">
    <location>
        <begin position="775"/>
        <end position="784"/>
    </location>
</feature>
<dbReference type="Proteomes" id="UP000466442">
    <property type="component" value="Unassembled WGS sequence"/>
</dbReference>
<feature type="compositionally biased region" description="Basic residues" evidence="1">
    <location>
        <begin position="493"/>
        <end position="504"/>
    </location>
</feature>
<feature type="compositionally biased region" description="Basic and acidic residues" evidence="1">
    <location>
        <begin position="408"/>
        <end position="422"/>
    </location>
</feature>
<feature type="region of interest" description="Disordered" evidence="1">
    <location>
        <begin position="489"/>
        <end position="522"/>
    </location>
</feature>
<evidence type="ECO:0000313" key="2">
    <source>
        <dbReference type="EMBL" id="KAF6203457.1"/>
    </source>
</evidence>
<evidence type="ECO:0000256" key="1">
    <source>
        <dbReference type="SAM" id="MobiDB-lite"/>
    </source>
</evidence>
<keyword evidence="3" id="KW-1185">Reference proteome</keyword>
<feature type="region of interest" description="Disordered" evidence="1">
    <location>
        <begin position="602"/>
        <end position="634"/>
    </location>
</feature>
<feature type="region of interest" description="Disordered" evidence="1">
    <location>
        <begin position="771"/>
        <end position="802"/>
    </location>
</feature>
<name>A0A6A4J568_APOLU</name>
<feature type="compositionally biased region" description="Basic residues" evidence="1">
    <location>
        <begin position="337"/>
        <end position="367"/>
    </location>
</feature>
<organism evidence="2 3">
    <name type="scientific">Apolygus lucorum</name>
    <name type="common">Small green plant bug</name>
    <name type="synonym">Lygocoris lucorum</name>
    <dbReference type="NCBI Taxonomy" id="248454"/>
    <lineage>
        <taxon>Eukaryota</taxon>
        <taxon>Metazoa</taxon>
        <taxon>Ecdysozoa</taxon>
        <taxon>Arthropoda</taxon>
        <taxon>Hexapoda</taxon>
        <taxon>Insecta</taxon>
        <taxon>Pterygota</taxon>
        <taxon>Neoptera</taxon>
        <taxon>Paraneoptera</taxon>
        <taxon>Hemiptera</taxon>
        <taxon>Heteroptera</taxon>
        <taxon>Panheteroptera</taxon>
        <taxon>Cimicomorpha</taxon>
        <taxon>Miridae</taxon>
        <taxon>Mirini</taxon>
        <taxon>Apolygus</taxon>
    </lineage>
</organism>
<feature type="region of interest" description="Disordered" evidence="1">
    <location>
        <begin position="333"/>
        <end position="371"/>
    </location>
</feature>
<proteinExistence type="predicted"/>
<feature type="compositionally biased region" description="Basic and acidic residues" evidence="1">
    <location>
        <begin position="602"/>
        <end position="623"/>
    </location>
</feature>
<dbReference type="AlphaFoldDB" id="A0A6A4J568"/>
<sequence>MWNIQDQARKSGKEAGLEEEVRLKIKVSNEGNLPESMEDITDDEVFKELINIVVDVFSHKSEKCLLTFELPSQTNNLAAASSDSLRASVSDYGVNEPSSDISIPYKSCESIPSRKSSKHDRNIKLPINKPSKHSKKLFNKRLNPIVQTVLHAKQGFTDLETLFKLKDKSAYRGRRQKSPGNEGRLMETLGQQQVTRNEWIRLNEYIPNTWNNVIEEAEKRTLYTAGRAEGFGDSNNKSSLYHQLQEVIETVGVMMKICGEKPHTDSHKIESHITEIKAHITAIGGYLFGGSSNPSSSREMNNAAVYPVTEKVGTLISRTKKRRKDVTLYRIATNRSFRSRSRSRRRRRNRNYRSMKANKSKQVHSKKKNEGEMSLEGVLRSYQRVKREETELVKSLLYRLGLASMKTESPHRKQREHLDSTKARGHQTTEESFDLAHETILDSLITRRLNDSGKKMTQKVQQEIGIEELSAILEKPGKSLRSTRARQPLEMRGRRRTHRKRHTSKLSAENVARQSDANDSVQSCFPTQDIDKCNSDIYVQSLDDVPIVEDKVVSRIQNAAERLEHMQDLVEKKLGYLCKQKEFYQEMKTSLLNSAVDKNETKTDEAFKNKESNSSKEQSKESQNEEYEMPEATMKTYPSHVRYTNVNLEESKDFKELLKGFEEASSEERCSNFKDKKLKSEAPKKEMNSAGGRTYICNYMVEMRGCQMTDDQREDARQVEILSRVESNVVLLSEDDAGKEQIRGKDSFHEVEEVKREDGEGRETLVNMYKSSTQFEKHKAEQAPRKKNSRSNFPRKSWCILS</sequence>
<feature type="region of interest" description="Disordered" evidence="1">
    <location>
        <begin position="406"/>
        <end position="431"/>
    </location>
</feature>
<feature type="compositionally biased region" description="Polar residues" evidence="1">
    <location>
        <begin position="512"/>
        <end position="522"/>
    </location>
</feature>
<reference evidence="2" key="1">
    <citation type="journal article" date="2021" name="Mol. Ecol. Resour.">
        <title>Apolygus lucorum genome provides insights into omnivorousness and mesophyll feeding.</title>
        <authorList>
            <person name="Liu Y."/>
            <person name="Liu H."/>
            <person name="Wang H."/>
            <person name="Huang T."/>
            <person name="Liu B."/>
            <person name="Yang B."/>
            <person name="Yin L."/>
            <person name="Li B."/>
            <person name="Zhang Y."/>
            <person name="Zhang S."/>
            <person name="Jiang F."/>
            <person name="Zhang X."/>
            <person name="Ren Y."/>
            <person name="Wang B."/>
            <person name="Wang S."/>
            <person name="Lu Y."/>
            <person name="Wu K."/>
            <person name="Fan W."/>
            <person name="Wang G."/>
        </authorList>
    </citation>
    <scope>NUCLEOTIDE SEQUENCE</scope>
    <source>
        <strain evidence="2">12Hb</strain>
    </source>
</reference>
<protein>
    <submittedName>
        <fullName evidence="2">Uncharacterized protein</fullName>
    </submittedName>
</protein>
<dbReference type="EMBL" id="WIXP02000010">
    <property type="protein sequence ID" value="KAF6203457.1"/>
    <property type="molecule type" value="Genomic_DNA"/>
</dbReference>
<accession>A0A6A4J568</accession>
<gene>
    <name evidence="2" type="ORF">GE061_001788</name>
</gene>